<proteinExistence type="inferred from homology"/>
<keyword evidence="8 11" id="KW-0067">ATP-binding</keyword>
<reference evidence="12" key="1">
    <citation type="submission" date="2022-06" db="EMBL/GenBank/DDBJ databases">
        <title>Isolation and Genomics of Futiania mangrovii gen. nov., sp. nov., a Rare and Metabolically-versatile member in the Class Alphaproteobacteria.</title>
        <authorList>
            <person name="Liu L."/>
            <person name="Huang W.-C."/>
            <person name="Pan J."/>
            <person name="Li J."/>
            <person name="Huang Y."/>
            <person name="Du H."/>
            <person name="Liu Y."/>
            <person name="Li M."/>
        </authorList>
    </citation>
    <scope>NUCLEOTIDE SEQUENCE</scope>
    <source>
        <strain evidence="12">FT118</strain>
    </source>
</reference>
<dbReference type="AlphaFoldDB" id="A0A9J6P8R3"/>
<feature type="binding site" evidence="11">
    <location>
        <position position="31"/>
    </location>
    <ligand>
        <name>Mg(2+)</name>
        <dbReference type="ChEBI" id="CHEBI:18420"/>
    </ligand>
</feature>
<protein>
    <recommendedName>
        <fullName evidence="3 11">Shikimate kinase</fullName>
        <shortName evidence="11">SK</shortName>
        <ecNumber evidence="3 11">2.7.1.71</ecNumber>
    </recommendedName>
</protein>
<name>A0A9J6P8R3_9PROT</name>
<keyword evidence="11" id="KW-0963">Cytoplasm</keyword>
<comment type="subcellular location">
    <subcellularLocation>
        <location evidence="11">Cytoplasm</location>
    </subcellularLocation>
</comment>
<keyword evidence="7 11" id="KW-0418">Kinase</keyword>
<dbReference type="GO" id="GO:0009423">
    <property type="term" value="P:chorismate biosynthetic process"/>
    <property type="evidence" value="ECO:0007669"/>
    <property type="project" value="UniProtKB-UniRule"/>
</dbReference>
<comment type="catalytic activity">
    <reaction evidence="10 11">
        <text>shikimate + ATP = 3-phosphoshikimate + ADP + H(+)</text>
        <dbReference type="Rhea" id="RHEA:13121"/>
        <dbReference type="ChEBI" id="CHEBI:15378"/>
        <dbReference type="ChEBI" id="CHEBI:30616"/>
        <dbReference type="ChEBI" id="CHEBI:36208"/>
        <dbReference type="ChEBI" id="CHEBI:145989"/>
        <dbReference type="ChEBI" id="CHEBI:456216"/>
        <dbReference type="EC" id="2.7.1.71"/>
    </reaction>
</comment>
<dbReference type="GO" id="GO:0000287">
    <property type="term" value="F:magnesium ion binding"/>
    <property type="evidence" value="ECO:0007669"/>
    <property type="project" value="UniProtKB-UniRule"/>
</dbReference>
<dbReference type="PRINTS" id="PR01100">
    <property type="entry name" value="SHIKIMTKNASE"/>
</dbReference>
<dbReference type="InterPro" id="IPR023000">
    <property type="entry name" value="Shikimate_kinase_CS"/>
</dbReference>
<dbReference type="GO" id="GO:0009073">
    <property type="term" value="P:aromatic amino acid family biosynthetic process"/>
    <property type="evidence" value="ECO:0007669"/>
    <property type="project" value="UniProtKB-KW"/>
</dbReference>
<comment type="caution">
    <text evidence="12">The sequence shown here is derived from an EMBL/GenBank/DDBJ whole genome shotgun (WGS) entry which is preliminary data.</text>
</comment>
<keyword evidence="6 11" id="KW-0547">Nucleotide-binding</keyword>
<evidence type="ECO:0000256" key="2">
    <source>
        <dbReference type="ARBA" id="ARBA00006997"/>
    </source>
</evidence>
<comment type="caution">
    <text evidence="11">Lacks conserved residue(s) required for the propagation of feature annotation.</text>
</comment>
<dbReference type="Gene3D" id="3.40.50.300">
    <property type="entry name" value="P-loop containing nucleotide triphosphate hydrolases"/>
    <property type="match status" value="1"/>
</dbReference>
<evidence type="ECO:0000256" key="8">
    <source>
        <dbReference type="ARBA" id="ARBA00022840"/>
    </source>
</evidence>
<dbReference type="GO" id="GO:0005524">
    <property type="term" value="F:ATP binding"/>
    <property type="evidence" value="ECO:0007669"/>
    <property type="project" value="UniProtKB-UniRule"/>
</dbReference>
<dbReference type="InterPro" id="IPR000623">
    <property type="entry name" value="Shikimate_kinase/TSH1"/>
</dbReference>
<evidence type="ECO:0000256" key="11">
    <source>
        <dbReference type="HAMAP-Rule" id="MF_00109"/>
    </source>
</evidence>
<feature type="binding site" evidence="11">
    <location>
        <position position="73"/>
    </location>
    <ligand>
        <name>substrate</name>
    </ligand>
</feature>
<feature type="binding site" evidence="11">
    <location>
        <position position="152"/>
    </location>
    <ligand>
        <name>substrate</name>
    </ligand>
</feature>
<dbReference type="PROSITE" id="PS01128">
    <property type="entry name" value="SHIKIMATE_KINASE"/>
    <property type="match status" value="1"/>
</dbReference>
<dbReference type="Pfam" id="PF01202">
    <property type="entry name" value="SKI"/>
    <property type="match status" value="1"/>
</dbReference>
<evidence type="ECO:0000256" key="3">
    <source>
        <dbReference type="ARBA" id="ARBA00012154"/>
    </source>
</evidence>
<comment type="cofactor">
    <cofactor evidence="11">
        <name>Mg(2+)</name>
        <dbReference type="ChEBI" id="CHEBI:18420"/>
    </cofactor>
    <text evidence="11">Binds 1 Mg(2+) ion per subunit.</text>
</comment>
<dbReference type="SUPFAM" id="SSF52540">
    <property type="entry name" value="P-loop containing nucleoside triphosphate hydrolases"/>
    <property type="match status" value="1"/>
</dbReference>
<keyword evidence="11" id="KW-0479">Metal-binding</keyword>
<dbReference type="HAMAP" id="MF_00109">
    <property type="entry name" value="Shikimate_kinase"/>
    <property type="match status" value="1"/>
</dbReference>
<comment type="subunit">
    <text evidence="11">Monomer.</text>
</comment>
<comment type="pathway">
    <text evidence="1 11">Metabolic intermediate biosynthesis; chorismate biosynthesis; chorismate from D-erythrose 4-phosphate and phosphoenolpyruvate: step 5/7.</text>
</comment>
<evidence type="ECO:0000256" key="10">
    <source>
        <dbReference type="ARBA" id="ARBA00048567"/>
    </source>
</evidence>
<keyword evidence="4 11" id="KW-0028">Amino-acid biosynthesis</keyword>
<comment type="similarity">
    <text evidence="2 11">Belongs to the shikimate kinase family.</text>
</comment>
<dbReference type="PANTHER" id="PTHR21087:SF16">
    <property type="entry name" value="SHIKIMATE KINASE 1, CHLOROPLASTIC"/>
    <property type="match status" value="1"/>
</dbReference>
<dbReference type="GO" id="GO:0004765">
    <property type="term" value="F:shikimate kinase activity"/>
    <property type="evidence" value="ECO:0007669"/>
    <property type="project" value="UniProtKB-UniRule"/>
</dbReference>
<evidence type="ECO:0000256" key="5">
    <source>
        <dbReference type="ARBA" id="ARBA00022679"/>
    </source>
</evidence>
<dbReference type="InterPro" id="IPR031322">
    <property type="entry name" value="Shikimate/glucono_kinase"/>
</dbReference>
<dbReference type="EMBL" id="JAMZFT010000002">
    <property type="protein sequence ID" value="MCP1336156.1"/>
    <property type="molecule type" value="Genomic_DNA"/>
</dbReference>
<feature type="binding site" evidence="11">
    <location>
        <position position="95"/>
    </location>
    <ligand>
        <name>substrate</name>
    </ligand>
</feature>
<evidence type="ECO:0000256" key="1">
    <source>
        <dbReference type="ARBA" id="ARBA00004842"/>
    </source>
</evidence>
<keyword evidence="5 11" id="KW-0808">Transferase</keyword>
<keyword evidence="13" id="KW-1185">Reference proteome</keyword>
<dbReference type="PANTHER" id="PTHR21087">
    <property type="entry name" value="SHIKIMATE KINASE"/>
    <property type="match status" value="1"/>
</dbReference>
<evidence type="ECO:0000256" key="4">
    <source>
        <dbReference type="ARBA" id="ARBA00022605"/>
    </source>
</evidence>
<dbReference type="Proteomes" id="UP001055804">
    <property type="component" value="Unassembled WGS sequence"/>
</dbReference>
<evidence type="ECO:0000256" key="9">
    <source>
        <dbReference type="ARBA" id="ARBA00023141"/>
    </source>
</evidence>
<dbReference type="NCBIfam" id="NF010552">
    <property type="entry name" value="PRK13946.1"/>
    <property type="match status" value="1"/>
</dbReference>
<dbReference type="GO" id="GO:0008652">
    <property type="term" value="P:amino acid biosynthetic process"/>
    <property type="evidence" value="ECO:0007669"/>
    <property type="project" value="UniProtKB-KW"/>
</dbReference>
<evidence type="ECO:0000256" key="6">
    <source>
        <dbReference type="ARBA" id="ARBA00022741"/>
    </source>
</evidence>
<feature type="binding site" evidence="11">
    <location>
        <position position="133"/>
    </location>
    <ligand>
        <name>ATP</name>
        <dbReference type="ChEBI" id="CHEBI:30616"/>
    </ligand>
</feature>
<evidence type="ECO:0000256" key="7">
    <source>
        <dbReference type="ARBA" id="ARBA00022777"/>
    </source>
</evidence>
<dbReference type="GO" id="GO:0005829">
    <property type="term" value="C:cytosol"/>
    <property type="evidence" value="ECO:0007669"/>
    <property type="project" value="TreeGrafter"/>
</dbReference>
<evidence type="ECO:0000313" key="13">
    <source>
        <dbReference type="Proteomes" id="UP001055804"/>
    </source>
</evidence>
<comment type="function">
    <text evidence="11">Catalyzes the specific phosphorylation of the 3-hydroxyl group of shikimic acid using ATP as a cosubstrate.</text>
</comment>
<keyword evidence="9 11" id="KW-0057">Aromatic amino acid biosynthesis</keyword>
<keyword evidence="11" id="KW-0460">Magnesium</keyword>
<accession>A0A9J6P8R3</accession>
<dbReference type="CDD" id="cd00464">
    <property type="entry name" value="SK"/>
    <property type="match status" value="1"/>
</dbReference>
<feature type="binding site" evidence="11">
    <location>
        <begin position="27"/>
        <end position="32"/>
    </location>
    <ligand>
        <name>ATP</name>
        <dbReference type="ChEBI" id="CHEBI:30616"/>
    </ligand>
</feature>
<dbReference type="InterPro" id="IPR027417">
    <property type="entry name" value="P-loop_NTPase"/>
</dbReference>
<organism evidence="12 13">
    <name type="scientific">Futiania mangrovi</name>
    <dbReference type="NCBI Taxonomy" id="2959716"/>
    <lineage>
        <taxon>Bacteria</taxon>
        <taxon>Pseudomonadati</taxon>
        <taxon>Pseudomonadota</taxon>
        <taxon>Alphaproteobacteria</taxon>
        <taxon>Futianiales</taxon>
        <taxon>Futianiaceae</taxon>
        <taxon>Futiania</taxon>
    </lineage>
</organism>
<feature type="binding site" evidence="11">
    <location>
        <position position="49"/>
    </location>
    <ligand>
        <name>substrate</name>
    </ligand>
</feature>
<dbReference type="RefSeq" id="WP_269332125.1">
    <property type="nucleotide sequence ID" value="NZ_JAMZFT010000002.1"/>
</dbReference>
<dbReference type="EC" id="2.7.1.71" evidence="3 11"/>
<gene>
    <name evidence="11" type="primary">aroK</name>
    <name evidence="12" type="ORF">NJQ99_07045</name>
</gene>
<sequence length="192" mass="20839">MTQDALYDRLKAALPSDRSIVLVGLMGAGKSSIGRRLAKKLGLPFSDADAEIEAAAGQSIADIFAAHGEEEFRAGERKVIARLLAERHGVLATGGGAFMSEETRDRIAERGISVWLKADLDLLHKRTAHRTHRPLLRTADPRKVLSDLIDARYPVYALADVTVESRDAPHEEGVASVASALLRHLEQKRGSA</sequence>
<evidence type="ECO:0000313" key="12">
    <source>
        <dbReference type="EMBL" id="MCP1336156.1"/>
    </source>
</evidence>